<dbReference type="RefSeq" id="WP_354221759.1">
    <property type="nucleotide sequence ID" value="NZ_JBEPMX010000018.1"/>
</dbReference>
<organism evidence="2 3">
    <name type="scientific">Alkalibacillus flavidus</name>
    <dbReference type="NCBI Taxonomy" id="546021"/>
    <lineage>
        <taxon>Bacteria</taxon>
        <taxon>Bacillati</taxon>
        <taxon>Bacillota</taxon>
        <taxon>Bacilli</taxon>
        <taxon>Bacillales</taxon>
        <taxon>Bacillaceae</taxon>
        <taxon>Alkalibacillus</taxon>
    </lineage>
</organism>
<protein>
    <recommendedName>
        <fullName evidence="4">PD-(D/E)XK nuclease superfamily protein</fullName>
    </recommendedName>
</protein>
<dbReference type="Proteomes" id="UP001549167">
    <property type="component" value="Unassembled WGS sequence"/>
</dbReference>
<proteinExistence type="predicted"/>
<gene>
    <name evidence="2" type="ORF">ABID56_002557</name>
</gene>
<sequence>MSEVHYFPRYSQKENMVTNNTLLLFRRLYNHSPVKFTEFMNALFENNDIVLNTTVKFKQQEKASSGSVPDGYIEQESIKVVIETKLYGQKNLPQIKKHWDSFENENQQIFLLINKESTSSDYLNEINNVLNTYNDENQQNIQFVATTFKDICNSFNNVLNDYELEMRDLIDDYELFCNETNLIDNSDSKIRVVLTGKTLEQNLKYNVYYNPSDRGYQNTKYLGLYKDKSVQAIGKISCIVDAQYIPEEERVDIIKELKGSVTEEQKEIIKEVAIEAKHKYGYQLEEGRRYFFVDKYYETNFMKKSKGAVQGTRYIDLSDMEGFDQDMSAEDVANLLNGEVWGI</sequence>
<keyword evidence="3" id="KW-1185">Reference proteome</keyword>
<dbReference type="EMBL" id="JBEPMX010000018">
    <property type="protein sequence ID" value="MET3684420.1"/>
    <property type="molecule type" value="Genomic_DNA"/>
</dbReference>
<feature type="coiled-coil region" evidence="1">
    <location>
        <begin position="152"/>
        <end position="179"/>
    </location>
</feature>
<evidence type="ECO:0000313" key="2">
    <source>
        <dbReference type="EMBL" id="MET3684420.1"/>
    </source>
</evidence>
<keyword evidence="1" id="KW-0175">Coiled coil</keyword>
<comment type="caution">
    <text evidence="2">The sequence shown here is derived from an EMBL/GenBank/DDBJ whole genome shotgun (WGS) entry which is preliminary data.</text>
</comment>
<name>A0ABV2L0F9_9BACI</name>
<evidence type="ECO:0008006" key="4">
    <source>
        <dbReference type="Google" id="ProtNLM"/>
    </source>
</evidence>
<evidence type="ECO:0000313" key="3">
    <source>
        <dbReference type="Proteomes" id="UP001549167"/>
    </source>
</evidence>
<reference evidence="2 3" key="1">
    <citation type="submission" date="2024-06" db="EMBL/GenBank/DDBJ databases">
        <title>Genomic Encyclopedia of Type Strains, Phase IV (KMG-IV): sequencing the most valuable type-strain genomes for metagenomic binning, comparative biology and taxonomic classification.</title>
        <authorList>
            <person name="Goeker M."/>
        </authorList>
    </citation>
    <scope>NUCLEOTIDE SEQUENCE [LARGE SCALE GENOMIC DNA]</scope>
    <source>
        <strain evidence="2 3">DSM 23520</strain>
    </source>
</reference>
<accession>A0ABV2L0F9</accession>
<evidence type="ECO:0000256" key="1">
    <source>
        <dbReference type="SAM" id="Coils"/>
    </source>
</evidence>